<dbReference type="STRING" id="258515.SAMN05192585_12920"/>
<organism evidence="8 9">
    <name type="scientific">Acetanaerobacterium elongatum</name>
    <dbReference type="NCBI Taxonomy" id="258515"/>
    <lineage>
        <taxon>Bacteria</taxon>
        <taxon>Bacillati</taxon>
        <taxon>Bacillota</taxon>
        <taxon>Clostridia</taxon>
        <taxon>Eubacteriales</taxon>
        <taxon>Oscillospiraceae</taxon>
        <taxon>Acetanaerobacterium</taxon>
    </lineage>
</organism>
<keyword evidence="6" id="KW-0411">Iron-sulfur</keyword>
<dbReference type="GO" id="GO:0005737">
    <property type="term" value="C:cytoplasm"/>
    <property type="evidence" value="ECO:0007669"/>
    <property type="project" value="TreeGrafter"/>
</dbReference>
<keyword evidence="3" id="KW-0949">S-adenosyl-L-methionine</keyword>
<evidence type="ECO:0000313" key="8">
    <source>
        <dbReference type="EMBL" id="SDN70961.1"/>
    </source>
</evidence>
<keyword evidence="9" id="KW-1185">Reference proteome</keyword>
<protein>
    <submittedName>
        <fullName evidence="8">Radical SAM superfamily protein</fullName>
    </submittedName>
</protein>
<gene>
    <name evidence="8" type="ORF">SAMN05192585_12920</name>
</gene>
<proteinExistence type="predicted"/>
<keyword evidence="2" id="KW-0004">4Fe-4S</keyword>
<evidence type="ECO:0000256" key="1">
    <source>
        <dbReference type="ARBA" id="ARBA00001966"/>
    </source>
</evidence>
<dbReference type="SFLD" id="SFLDG01082">
    <property type="entry name" value="B12-binding_domain_containing"/>
    <property type="match status" value="1"/>
</dbReference>
<dbReference type="PANTHER" id="PTHR11135:SF0">
    <property type="entry name" value="ELONGATOR COMPLEX PROTEIN 3"/>
    <property type="match status" value="1"/>
</dbReference>
<dbReference type="Pfam" id="PF04055">
    <property type="entry name" value="Radical_SAM"/>
    <property type="match status" value="1"/>
</dbReference>
<dbReference type="InterPro" id="IPR006638">
    <property type="entry name" value="Elp3/MiaA/NifB-like_rSAM"/>
</dbReference>
<dbReference type="InterPro" id="IPR032432">
    <property type="entry name" value="Radical_SAM_C"/>
</dbReference>
<dbReference type="Proteomes" id="UP000199182">
    <property type="component" value="Unassembled WGS sequence"/>
</dbReference>
<accession>A0A1H0DLU1</accession>
<dbReference type="Pfam" id="PF16199">
    <property type="entry name" value="Radical_SAM_C"/>
    <property type="match status" value="1"/>
</dbReference>
<evidence type="ECO:0000256" key="3">
    <source>
        <dbReference type="ARBA" id="ARBA00022691"/>
    </source>
</evidence>
<dbReference type="EMBL" id="FNID01000029">
    <property type="protein sequence ID" value="SDN70961.1"/>
    <property type="molecule type" value="Genomic_DNA"/>
</dbReference>
<dbReference type="RefSeq" id="WP_092641784.1">
    <property type="nucleotide sequence ID" value="NZ_FNID01000029.1"/>
</dbReference>
<dbReference type="InterPro" id="IPR039661">
    <property type="entry name" value="ELP3"/>
</dbReference>
<dbReference type="SFLD" id="SFLDS00029">
    <property type="entry name" value="Radical_SAM"/>
    <property type="match status" value="1"/>
</dbReference>
<dbReference type="GO" id="GO:0002926">
    <property type="term" value="P:tRNA wobble base 5-methoxycarbonylmethyl-2-thiouridinylation"/>
    <property type="evidence" value="ECO:0007669"/>
    <property type="project" value="TreeGrafter"/>
</dbReference>
<dbReference type="GO" id="GO:0046872">
    <property type="term" value="F:metal ion binding"/>
    <property type="evidence" value="ECO:0007669"/>
    <property type="project" value="UniProtKB-KW"/>
</dbReference>
<dbReference type="SUPFAM" id="SSF102114">
    <property type="entry name" value="Radical SAM enzymes"/>
    <property type="match status" value="1"/>
</dbReference>
<dbReference type="SFLD" id="SFLDG01086">
    <property type="entry name" value="elongater_protein-like"/>
    <property type="match status" value="1"/>
</dbReference>
<dbReference type="OrthoDB" id="9815044at2"/>
<dbReference type="GO" id="GO:0051539">
    <property type="term" value="F:4 iron, 4 sulfur cluster binding"/>
    <property type="evidence" value="ECO:0007669"/>
    <property type="project" value="UniProtKB-KW"/>
</dbReference>
<keyword evidence="5" id="KW-0408">Iron</keyword>
<feature type="domain" description="Radical SAM core" evidence="7">
    <location>
        <begin position="1"/>
        <end position="229"/>
    </location>
</feature>
<dbReference type="InterPro" id="IPR007197">
    <property type="entry name" value="rSAM"/>
</dbReference>
<evidence type="ECO:0000313" key="9">
    <source>
        <dbReference type="Proteomes" id="UP000199182"/>
    </source>
</evidence>
<dbReference type="Gene3D" id="3.80.30.20">
    <property type="entry name" value="tm_1862 like domain"/>
    <property type="match status" value="1"/>
</dbReference>
<evidence type="ECO:0000256" key="4">
    <source>
        <dbReference type="ARBA" id="ARBA00022723"/>
    </source>
</evidence>
<dbReference type="AlphaFoldDB" id="A0A1H0DLU1"/>
<name>A0A1H0DLU1_9FIRM</name>
<evidence type="ECO:0000256" key="5">
    <source>
        <dbReference type="ARBA" id="ARBA00023004"/>
    </source>
</evidence>
<dbReference type="InterPro" id="IPR023404">
    <property type="entry name" value="rSAM_horseshoe"/>
</dbReference>
<keyword evidence="4" id="KW-0479">Metal-binding</keyword>
<dbReference type="PROSITE" id="PS51918">
    <property type="entry name" value="RADICAL_SAM"/>
    <property type="match status" value="1"/>
</dbReference>
<sequence>MRHANVALFVPHLGCPHCCSFCNQRSISGSQEPTTPAMVRKACDIACKSLGDRVKDAEIAFFGGSFTAIERDVMISLLKEAKACIDELGFMGIRCSTRPDAIDDEVLGLLKQNGVTSIELGAQSLNDEVLRKNNRGHTAKQVKTASHMIKQAGFSLGLQMMVGLYGGSEAETLKTAQGICELKPDTVRIYPTIVMKGTELERLYREGLYTPLSLDETVDLCAQCLTLFEQYHIKVIRVGLHAEEELRQGMVAGPFHPAFRELCESRLMLQKLKDELQSRNIPQGDVTVRVSPKAVSKLIGQHKINVEILKELNYNLTVYPDETVVPNEFTIDS</sequence>
<evidence type="ECO:0000256" key="2">
    <source>
        <dbReference type="ARBA" id="ARBA00022485"/>
    </source>
</evidence>
<evidence type="ECO:0000256" key="6">
    <source>
        <dbReference type="ARBA" id="ARBA00023014"/>
    </source>
</evidence>
<dbReference type="InterPro" id="IPR058240">
    <property type="entry name" value="rSAM_sf"/>
</dbReference>
<dbReference type="SMART" id="SM00729">
    <property type="entry name" value="Elp3"/>
    <property type="match status" value="1"/>
</dbReference>
<evidence type="ECO:0000259" key="7">
    <source>
        <dbReference type="PROSITE" id="PS51918"/>
    </source>
</evidence>
<dbReference type="PANTHER" id="PTHR11135">
    <property type="entry name" value="HISTONE ACETYLTRANSFERASE-RELATED"/>
    <property type="match status" value="1"/>
</dbReference>
<reference evidence="8 9" key="1">
    <citation type="submission" date="2016-10" db="EMBL/GenBank/DDBJ databases">
        <authorList>
            <person name="de Groot N.N."/>
        </authorList>
    </citation>
    <scope>NUCLEOTIDE SEQUENCE [LARGE SCALE GENOMIC DNA]</scope>
    <source>
        <strain evidence="8 9">CGMCC 1.5012</strain>
    </source>
</reference>
<comment type="cofactor">
    <cofactor evidence="1">
        <name>[4Fe-4S] cluster</name>
        <dbReference type="ChEBI" id="CHEBI:49883"/>
    </cofactor>
</comment>
<dbReference type="CDD" id="cd01335">
    <property type="entry name" value="Radical_SAM"/>
    <property type="match status" value="1"/>
</dbReference>
<dbReference type="GO" id="GO:0003824">
    <property type="term" value="F:catalytic activity"/>
    <property type="evidence" value="ECO:0007669"/>
    <property type="project" value="InterPro"/>
</dbReference>